<evidence type="ECO:0000313" key="2">
    <source>
        <dbReference type="Proteomes" id="UP001172155"/>
    </source>
</evidence>
<reference evidence="1" key="1">
    <citation type="submission" date="2023-06" db="EMBL/GenBank/DDBJ databases">
        <title>Genome-scale phylogeny and comparative genomics of the fungal order Sordariales.</title>
        <authorList>
            <consortium name="Lawrence Berkeley National Laboratory"/>
            <person name="Hensen N."/>
            <person name="Bonometti L."/>
            <person name="Westerberg I."/>
            <person name="Brannstrom I.O."/>
            <person name="Guillou S."/>
            <person name="Cros-Aarteil S."/>
            <person name="Calhoun S."/>
            <person name="Haridas S."/>
            <person name="Kuo A."/>
            <person name="Mondo S."/>
            <person name="Pangilinan J."/>
            <person name="Riley R."/>
            <person name="LaButti K."/>
            <person name="Andreopoulos B."/>
            <person name="Lipzen A."/>
            <person name="Chen C."/>
            <person name="Yanf M."/>
            <person name="Daum C."/>
            <person name="Ng V."/>
            <person name="Clum A."/>
            <person name="Steindorff A."/>
            <person name="Ohm R."/>
            <person name="Martin F."/>
            <person name="Silar P."/>
            <person name="Natvig D."/>
            <person name="Lalanne C."/>
            <person name="Gautier V."/>
            <person name="Ament-velasquez S.L."/>
            <person name="Kruys A."/>
            <person name="Hutchinson M.I."/>
            <person name="Powell A.J."/>
            <person name="Barry K."/>
            <person name="Miller A.N."/>
            <person name="Grigoriev I.V."/>
            <person name="Debuchy R."/>
            <person name="Gladieux P."/>
            <person name="Thoren M.H."/>
            <person name="Johannesson H."/>
        </authorList>
    </citation>
    <scope>NUCLEOTIDE SEQUENCE</scope>
    <source>
        <strain evidence="1">SMH3187-1</strain>
    </source>
</reference>
<keyword evidence="2" id="KW-1185">Reference proteome</keyword>
<dbReference type="Proteomes" id="UP001172155">
    <property type="component" value="Unassembled WGS sequence"/>
</dbReference>
<proteinExistence type="predicted"/>
<comment type="caution">
    <text evidence="1">The sequence shown here is derived from an EMBL/GenBank/DDBJ whole genome shotgun (WGS) entry which is preliminary data.</text>
</comment>
<dbReference type="EMBL" id="JAUKUD010000005">
    <property type="protein sequence ID" value="KAK0743321.1"/>
    <property type="molecule type" value="Genomic_DNA"/>
</dbReference>
<gene>
    <name evidence="1" type="ORF">B0T18DRAFT_414993</name>
</gene>
<dbReference type="AlphaFoldDB" id="A0AA40EPZ1"/>
<evidence type="ECO:0000313" key="1">
    <source>
        <dbReference type="EMBL" id="KAK0743321.1"/>
    </source>
</evidence>
<accession>A0AA40EPZ1</accession>
<name>A0AA40EPZ1_9PEZI</name>
<organism evidence="1 2">
    <name type="scientific">Schizothecium vesticola</name>
    <dbReference type="NCBI Taxonomy" id="314040"/>
    <lineage>
        <taxon>Eukaryota</taxon>
        <taxon>Fungi</taxon>
        <taxon>Dikarya</taxon>
        <taxon>Ascomycota</taxon>
        <taxon>Pezizomycotina</taxon>
        <taxon>Sordariomycetes</taxon>
        <taxon>Sordariomycetidae</taxon>
        <taxon>Sordariales</taxon>
        <taxon>Schizotheciaceae</taxon>
        <taxon>Schizothecium</taxon>
    </lineage>
</organism>
<sequence length="199" mass="19965">MGDFSLEGYLGLGLFGPLCLPLLDCAGEVRPAGLKQVVHGVHGFLDKFDRLGEVAIVPSGLSAAVKLGDGVSGGVIEGVCWWLVRGEDGGAVGGGTVGGGAGVSGAATGTLEEHGGADFASVGSLASGRGRADVDVDGRSLRGGSGRKNRAGGDDVVRDGPCQLPCIAGRCNVWRCLNVAGRGDGMTARRPFGGTGRRF</sequence>
<protein>
    <submittedName>
        <fullName evidence="1">Uncharacterized protein</fullName>
    </submittedName>
</protein>